<dbReference type="FunFam" id="1.10.287.130:FF:000023">
    <property type="entry name" value="Sensor histidine kinase/response regulator, putative"/>
    <property type="match status" value="1"/>
</dbReference>
<dbReference type="InterPro" id="IPR005467">
    <property type="entry name" value="His_kinase_dom"/>
</dbReference>
<dbReference type="GO" id="GO:0005886">
    <property type="term" value="C:plasma membrane"/>
    <property type="evidence" value="ECO:0007669"/>
    <property type="project" value="TreeGrafter"/>
</dbReference>
<feature type="region of interest" description="Disordered" evidence="8">
    <location>
        <begin position="327"/>
        <end position="361"/>
    </location>
</feature>
<comment type="subcellular location">
    <subcellularLocation>
        <location evidence="1">Membrane</location>
        <topology evidence="1">Multi-pass membrane protein</topology>
    </subcellularLocation>
</comment>
<dbReference type="Gene3D" id="1.10.287.130">
    <property type="match status" value="1"/>
</dbReference>
<feature type="transmembrane region" description="Helical" evidence="9">
    <location>
        <begin position="245"/>
        <end position="268"/>
    </location>
</feature>
<name>A0A135LAZ4_PENPA</name>
<dbReference type="FunFam" id="3.40.50.2300:FF:000632">
    <property type="entry name" value="Sensor histidine kinase/response regulator, putative"/>
    <property type="match status" value="1"/>
</dbReference>
<evidence type="ECO:0000256" key="5">
    <source>
        <dbReference type="ARBA" id="ARBA00022989"/>
    </source>
</evidence>
<dbReference type="GO" id="GO:0022857">
    <property type="term" value="F:transmembrane transporter activity"/>
    <property type="evidence" value="ECO:0007669"/>
    <property type="project" value="InterPro"/>
</dbReference>
<evidence type="ECO:0000256" key="8">
    <source>
        <dbReference type="SAM" id="MobiDB-lite"/>
    </source>
</evidence>
<dbReference type="STRING" id="5078.A0A135LAZ4"/>
<feature type="compositionally biased region" description="Polar residues" evidence="8">
    <location>
        <begin position="72"/>
        <end position="84"/>
    </location>
</feature>
<reference evidence="13 14" key="1">
    <citation type="journal article" date="2016" name="BMC Genomics">
        <title>Genome sequencing and secondary metabolism of the postharvest pathogen Penicillium griseofulvum.</title>
        <authorList>
            <person name="Banani H."/>
            <person name="Marcet-Houben M."/>
            <person name="Ballester A.R."/>
            <person name="Abbruscato P."/>
            <person name="Gonzalez-Candelas L."/>
            <person name="Gabaldon T."/>
            <person name="Spadaro D."/>
        </authorList>
    </citation>
    <scope>NUCLEOTIDE SEQUENCE [LARGE SCALE GENOMIC DNA]</scope>
    <source>
        <strain evidence="13 14">PG3</strain>
    </source>
</reference>
<feature type="transmembrane region" description="Helical" evidence="9">
    <location>
        <begin position="803"/>
        <end position="824"/>
    </location>
</feature>
<feature type="compositionally biased region" description="Low complexity" evidence="8">
    <location>
        <begin position="2269"/>
        <end position="2280"/>
    </location>
</feature>
<feature type="transmembrane region" description="Helical" evidence="9">
    <location>
        <begin position="580"/>
        <end position="601"/>
    </location>
</feature>
<dbReference type="PROSITE" id="PS50109">
    <property type="entry name" value="HIS_KIN"/>
    <property type="match status" value="1"/>
</dbReference>
<evidence type="ECO:0000259" key="11">
    <source>
        <dbReference type="PROSITE" id="PS50110"/>
    </source>
</evidence>
<evidence type="ECO:0000313" key="13">
    <source>
        <dbReference type="EMBL" id="KXG46136.1"/>
    </source>
</evidence>
<feature type="transmembrane region" description="Helical" evidence="9">
    <location>
        <begin position="274"/>
        <end position="294"/>
    </location>
</feature>
<dbReference type="SMART" id="SM00387">
    <property type="entry name" value="HATPase_c"/>
    <property type="match status" value="1"/>
</dbReference>
<dbReference type="PANTHER" id="PTHR23502:SF4">
    <property type="entry name" value="MAJOR FACILITATOR SUPERFAMILY (MFS) PROFILE DOMAIN-CONTAINING PROTEIN-RELATED"/>
    <property type="match status" value="1"/>
</dbReference>
<gene>
    <name evidence="13" type="ORF">PGRI_049920</name>
</gene>
<dbReference type="InterPro" id="IPR036097">
    <property type="entry name" value="HisK_dim/P_sf"/>
</dbReference>
<dbReference type="CDD" id="cd00082">
    <property type="entry name" value="HisKA"/>
    <property type="match status" value="1"/>
</dbReference>
<feature type="transmembrane region" description="Helical" evidence="9">
    <location>
        <begin position="955"/>
        <end position="974"/>
    </location>
</feature>
<organism evidence="13 14">
    <name type="scientific">Penicillium patulum</name>
    <name type="common">Penicillium griseofulvum</name>
    <dbReference type="NCBI Taxonomy" id="5078"/>
    <lineage>
        <taxon>Eukaryota</taxon>
        <taxon>Fungi</taxon>
        <taxon>Dikarya</taxon>
        <taxon>Ascomycota</taxon>
        <taxon>Pezizomycotina</taxon>
        <taxon>Eurotiomycetes</taxon>
        <taxon>Eurotiomycetidae</taxon>
        <taxon>Eurotiales</taxon>
        <taxon>Aspergillaceae</taxon>
        <taxon>Penicillium</taxon>
    </lineage>
</organism>
<dbReference type="FunFam" id="1.20.1720.10:FF:000009">
    <property type="entry name" value="MFS multidrug transporter"/>
    <property type="match status" value="1"/>
</dbReference>
<feature type="transmembrane region" description="Helical" evidence="9">
    <location>
        <begin position="1119"/>
        <end position="1140"/>
    </location>
</feature>
<dbReference type="Gene3D" id="1.20.1250.20">
    <property type="entry name" value="MFS general substrate transporter like domains"/>
    <property type="match status" value="1"/>
</dbReference>
<feature type="modified residue" description="4-aspartylphosphate" evidence="7">
    <location>
        <position position="2392"/>
    </location>
</feature>
<feature type="transmembrane region" description="Helical" evidence="9">
    <location>
        <begin position="1021"/>
        <end position="1042"/>
    </location>
</feature>
<dbReference type="Pfam" id="PF00072">
    <property type="entry name" value="Response_reg"/>
    <property type="match status" value="1"/>
</dbReference>
<dbReference type="InterPro" id="IPR036259">
    <property type="entry name" value="MFS_trans_sf"/>
</dbReference>
<dbReference type="GO" id="GO:0000155">
    <property type="term" value="F:phosphorelay sensor kinase activity"/>
    <property type="evidence" value="ECO:0007669"/>
    <property type="project" value="InterPro"/>
</dbReference>
<dbReference type="InterPro" id="IPR001789">
    <property type="entry name" value="Sig_transdc_resp-reg_receiver"/>
</dbReference>
<dbReference type="InterPro" id="IPR003661">
    <property type="entry name" value="HisK_dim/P_dom"/>
</dbReference>
<feature type="transmembrane region" description="Helical" evidence="9">
    <location>
        <begin position="162"/>
        <end position="181"/>
    </location>
</feature>
<dbReference type="Gene3D" id="1.20.1720.10">
    <property type="entry name" value="Multidrug resistance protein D"/>
    <property type="match status" value="1"/>
</dbReference>
<dbReference type="RefSeq" id="XP_040644672.1">
    <property type="nucleotide sequence ID" value="XM_040792705.1"/>
</dbReference>
<protein>
    <submittedName>
        <fullName evidence="13">CheY-like superfamily</fullName>
    </submittedName>
</protein>
<feature type="region of interest" description="Disordered" evidence="8">
    <location>
        <begin position="2269"/>
        <end position="2294"/>
    </location>
</feature>
<evidence type="ECO:0000256" key="7">
    <source>
        <dbReference type="PROSITE-ProRule" id="PRU00169"/>
    </source>
</evidence>
<feature type="transmembrane region" description="Helical" evidence="9">
    <location>
        <begin position="535"/>
        <end position="559"/>
    </location>
</feature>
<dbReference type="SUPFAM" id="SSF52172">
    <property type="entry name" value="CheY-like"/>
    <property type="match status" value="1"/>
</dbReference>
<proteinExistence type="predicted"/>
<feature type="compositionally biased region" description="Polar residues" evidence="8">
    <location>
        <begin position="387"/>
        <end position="397"/>
    </location>
</feature>
<dbReference type="SMART" id="SM00388">
    <property type="entry name" value="HisKA"/>
    <property type="match status" value="1"/>
</dbReference>
<evidence type="ECO:0000256" key="6">
    <source>
        <dbReference type="ARBA" id="ARBA00023136"/>
    </source>
</evidence>
<dbReference type="PROSITE" id="PS50110">
    <property type="entry name" value="RESPONSE_REGULATORY"/>
    <property type="match status" value="1"/>
</dbReference>
<evidence type="ECO:0000256" key="2">
    <source>
        <dbReference type="ARBA" id="ARBA00022448"/>
    </source>
</evidence>
<feature type="transmembrane region" description="Helical" evidence="9">
    <location>
        <begin position="186"/>
        <end position="203"/>
    </location>
</feature>
<dbReference type="InterPro" id="IPR036890">
    <property type="entry name" value="HATPase_C_sf"/>
</dbReference>
<sequence length="2475" mass="270369">MASPAEEHSAAMDENPGMDPVLQQPAASRWRRVFGGKVKEEPESSENPTYRAKSTLGILSDRETDEVPASSYRPSRSNSRTRSAVPTKKRTADGQFVLDPQPDDSVNDPLNWPVWQRDAALVSLGFYCLMGGGMTPILAAGFNHVATDYDVSTQHVAFTTGFYMLGLGLGSVVMSPTAILFGKRPVYLLGATLFVISAIWCAASPNYPSLVVARIFQGLAVSPVECLPSATIAEIYFLHERAYRVGIYTLLLLGGKNLIPLVSAAIIEGLSWRWVFWIVAIIVGMCLVLLFFFVPETFWDRTPRPRVHKSKSPRITGHSVSDLISHGFRGRRPHVQPQDESADQPHPDPELAPKKSKHTHVGFADDQENRIEAVETEKSDFIPGTGHATNGDQITTQPPTPADEKGDDFLQPLPQALVPGAHPDDIESARPAALSPARTESVEPAGTPLTATLQYTNRLRERPKIPYTQLLRVWNGRIAQDSWYRVAVRPFILFAYPSVLWSTVVYSLSVGWLIVLSESVAHIFEGKTHYNFTALQTGLIYISPFVGGLLGTAVAGKVSDIIARFMTRRNGGIYEPEFRLVMAIPIALSTVIGLMAFGWSAENGDSWIVPTIFFDSYRQYAGEALVTLNFSKNILHGLVFSLFIVDWLDADGSRTVFMAIGGIQLFFMLMSIPMYMYGKRARMWTTRVAIMAFDTPESKSVDVVTAPIDKDIYTPSEEPSDDSDGKKPPPLAAKLCAVALISCISFGSHWSSGVTGAMKTTIKKQMHIDNTQFSLLEASEDFMATVLLLISGVITDRVGGAEMIVYGNIVYTIGSILVAAAATVRSFNFMIGGRVILALGDIATQIAQYKMFSSWFPPSNGFASTLGFELAIGKIGGFVGKSTANIIAKNTGNFAWVFWTSVFMNLFTNVATAAFWFFNQYCNRHYKGRRDGATKEQLTEKNKKFEFQKMFELPWTFWAVMAFSIFQTSAASVFSQNATELAEKRFNVDSIKAGWYSSLSQYAGFFLVPCLGVFIDVLGNRASVLFTCGLGMLLSMILINFATSKAGTGAAFGIYAIAMSLGPTSVIDSIRTTLWHQSVFGSAYALKVTMNNAMSIIIRIITGALQDADNNSYHRVVQVYLVLAAGALVVGAAILIGSFVTDNLGVLQWTRHKRLTSGAAIIERIRERSLTPQNHLKATETSSPPHLFHIAHTSAAHWTLGAPLVLLVPFTPSARELYRYYQPASQAQEVPSWLSANDGFPFSAAPGNTLTPPISEGSPPSHGSATSRPATAVGSDALILGTSNSTMTSFAQLAALRLNAERVFISVLDRDVQHVIAEATKSLNLNDPSIHDENDNVWLGAPDTRKTWSVCKDTIALPPNDRENADYQFLVVNDMTENERYKDLSFVAKDPNFRFFAGTPLTTEKNINLGCLFVLDKNPRNGLTPLEKDTLGSISMLVVDYLKICRQASEGRRAARLSRGLSYFVEGSSSFVDNIDRSRTNSVGIPSGTPPSSYNRMSASGVSGGSPGSLRSGSENASLESSNNPPNDRALSTDTRSFSSVPSDLKLDQDSKGSSSRLDSSSKLDSGSKVESGTVESSLPEWLTSSSRNRLPPDDSQGNSWCFRRAANLLRESLDLSGDSGVIFLETNNNPLVDADMGSDCSDTGGPASVLSASTNEEPFAPQAGSMATCPAANLDRSFLHLLLRRYPKGKLWSFHRDGLLSTSDDDDQEPQDKAALGSSVSSRSPPSAASQPSKSVRKRRRAAENSVLNQYFPNAAQIMFVPLWNAVSSQWFGGCFCWSTIETQVFTTSVELSSVLGFSSSIMAEYSRVESLIADRQKGDFIGSISHELRSPLHGILAAAEFLNSTHLNEFQESLLETVNSCGRTLLDTMNQVLDFSKVVSLERTWKSMKRKKESALDFKGSDKLAHHLDTLVATDVAILAEEVVEGICLGHVYGQSSTASADLPVLMPHQTKLQTQRSNVEVIVDVSFRDWVYRTQPGALRRIIMNIFGNAMKYTESGRVTISLAASSQSEGRSRRDGLEDLVTLTVTDTGKGISEEFLRGKLYTPFAQEDALAVGTGLGLSIVRSLVKALNGSIRIRSRPGEGTVVRVSLPLERPVGKESPAIEPSGQLVQQRETLAQTLLLREGYSGKRVSIWGVNPADVTAESNWSEIARYLTDWYNMEIVAWAPEARVDIVLMDETDLPNFRTIAPSAALPALLVLCHKSVDYTGAKSEWLPLASSVNIIRRPCGPHKLARSVMRCLTHDQSRSATPASALQPLSLPLRTRRSSLPAPSALDSPVESPADGNSAPDLHCPAVRPMTISPLQQPSLVTALPEEIAEAPLPAPLIDPVTSSSRLARVLVVDDNRINLNLMMTFLKKRQLTELDAAENGKLAVEAVERMQSGYDIIFMDMSMPVMNGFEATRAIRSLERDTDGRKPAIIIALTGLSSSRDESDAMASGVDLFLTKPVSFREVSRLLEEWEKDGMVTERKLTS</sequence>
<dbReference type="PROSITE" id="PS50850">
    <property type="entry name" value="MFS"/>
    <property type="match status" value="2"/>
</dbReference>
<evidence type="ECO:0000313" key="14">
    <source>
        <dbReference type="Proteomes" id="UP000070168"/>
    </source>
</evidence>
<dbReference type="Proteomes" id="UP000070168">
    <property type="component" value="Unassembled WGS sequence"/>
</dbReference>
<dbReference type="InterPro" id="IPR020846">
    <property type="entry name" value="MFS_dom"/>
</dbReference>
<feature type="compositionally biased region" description="Low complexity" evidence="8">
    <location>
        <begin position="1715"/>
        <end position="1735"/>
    </location>
</feature>
<feature type="region of interest" description="Disordered" evidence="8">
    <location>
        <begin position="1701"/>
        <end position="1741"/>
    </location>
</feature>
<dbReference type="InterPro" id="IPR004358">
    <property type="entry name" value="Sig_transdc_His_kin-like_C"/>
</dbReference>
<evidence type="ECO:0000256" key="1">
    <source>
        <dbReference type="ARBA" id="ARBA00004141"/>
    </source>
</evidence>
<keyword evidence="2" id="KW-0813">Transport</keyword>
<keyword evidence="14" id="KW-1185">Reference proteome</keyword>
<dbReference type="InterPro" id="IPR011701">
    <property type="entry name" value="MFS"/>
</dbReference>
<dbReference type="Pfam" id="PF07690">
    <property type="entry name" value="MFS_1"/>
    <property type="match status" value="2"/>
</dbReference>
<dbReference type="OrthoDB" id="303614at2759"/>
<feature type="region of interest" description="Disordered" evidence="8">
    <location>
        <begin position="377"/>
        <end position="428"/>
    </location>
</feature>
<keyword evidence="3 7" id="KW-0597">Phosphoprotein</keyword>
<evidence type="ECO:0000259" key="12">
    <source>
        <dbReference type="PROSITE" id="PS50850"/>
    </source>
</evidence>
<feature type="domain" description="Response regulatory" evidence="11">
    <location>
        <begin position="2340"/>
        <end position="2463"/>
    </location>
</feature>
<feature type="region of interest" description="Disordered" evidence="8">
    <location>
        <begin position="1"/>
        <end position="104"/>
    </location>
</feature>
<dbReference type="PANTHER" id="PTHR23502">
    <property type="entry name" value="MAJOR FACILITATOR SUPERFAMILY"/>
    <property type="match status" value="1"/>
</dbReference>
<evidence type="ECO:0000256" key="3">
    <source>
        <dbReference type="ARBA" id="ARBA00022553"/>
    </source>
</evidence>
<feature type="compositionally biased region" description="Polar residues" evidence="8">
    <location>
        <begin position="1480"/>
        <end position="1497"/>
    </location>
</feature>
<keyword evidence="4 9" id="KW-0812">Transmembrane</keyword>
<dbReference type="SUPFAM" id="SSF55781">
    <property type="entry name" value="GAF domain-like"/>
    <property type="match status" value="1"/>
</dbReference>
<feature type="region of interest" description="Disordered" evidence="8">
    <location>
        <begin position="1245"/>
        <end position="1270"/>
    </location>
</feature>
<feature type="transmembrane region" description="Helical" evidence="9">
    <location>
        <begin position="119"/>
        <end position="142"/>
    </location>
</feature>
<feature type="compositionally biased region" description="Polar residues" evidence="8">
    <location>
        <begin position="1515"/>
        <end position="1542"/>
    </location>
</feature>
<dbReference type="SUPFAM" id="SSF103473">
    <property type="entry name" value="MFS general substrate transporter"/>
    <property type="match status" value="2"/>
</dbReference>
<dbReference type="GeneID" id="63708005"/>
<feature type="domain" description="Major facilitator superfamily (MFS) profile" evidence="12">
    <location>
        <begin position="737"/>
        <end position="1144"/>
    </location>
</feature>
<feature type="transmembrane region" description="Helical" evidence="9">
    <location>
        <begin position="215"/>
        <end position="238"/>
    </location>
</feature>
<dbReference type="SUPFAM" id="SSF47384">
    <property type="entry name" value="Homodimeric domain of signal transducing histidine kinase"/>
    <property type="match status" value="1"/>
</dbReference>
<feature type="compositionally biased region" description="Basic and acidic residues" evidence="8">
    <location>
        <begin position="343"/>
        <end position="353"/>
    </location>
</feature>
<evidence type="ECO:0000256" key="9">
    <source>
        <dbReference type="SAM" id="Phobius"/>
    </source>
</evidence>
<dbReference type="FunFam" id="1.20.1250.20:FF:000396">
    <property type="entry name" value="MFS general substrate transporter"/>
    <property type="match status" value="1"/>
</dbReference>
<feature type="compositionally biased region" description="Basic and acidic residues" evidence="8">
    <location>
        <begin position="1"/>
        <end position="11"/>
    </location>
</feature>
<dbReference type="Gene3D" id="3.30.565.10">
    <property type="entry name" value="Histidine kinase-like ATPase, C-terminal domain"/>
    <property type="match status" value="1"/>
</dbReference>
<dbReference type="PRINTS" id="PR00344">
    <property type="entry name" value="BCTRLSENSOR"/>
</dbReference>
<feature type="transmembrane region" description="Helical" evidence="9">
    <location>
        <begin position="656"/>
        <end position="677"/>
    </location>
</feature>
<feature type="domain" description="Major facilitator superfamily (MFS) profile" evidence="12">
    <location>
        <begin position="120"/>
        <end position="679"/>
    </location>
</feature>
<dbReference type="Gene3D" id="3.40.50.2300">
    <property type="match status" value="1"/>
</dbReference>
<feature type="domain" description="Histidine kinase" evidence="10">
    <location>
        <begin position="1825"/>
        <end position="2097"/>
    </location>
</feature>
<evidence type="ECO:0000256" key="4">
    <source>
        <dbReference type="ARBA" id="ARBA00022692"/>
    </source>
</evidence>
<dbReference type="SMART" id="SM00448">
    <property type="entry name" value="REC"/>
    <property type="match status" value="1"/>
</dbReference>
<feature type="transmembrane region" description="Helical" evidence="9">
    <location>
        <begin position="491"/>
        <end position="515"/>
    </location>
</feature>
<evidence type="ECO:0000259" key="10">
    <source>
        <dbReference type="PROSITE" id="PS50109"/>
    </source>
</evidence>
<feature type="transmembrane region" description="Helical" evidence="9">
    <location>
        <begin position="896"/>
        <end position="918"/>
    </location>
</feature>
<dbReference type="EMBL" id="LHQR01000069">
    <property type="protein sequence ID" value="KXG46136.1"/>
    <property type="molecule type" value="Genomic_DNA"/>
</dbReference>
<dbReference type="SUPFAM" id="SSF55874">
    <property type="entry name" value="ATPase domain of HSP90 chaperone/DNA topoisomerase II/histidine kinase"/>
    <property type="match status" value="1"/>
</dbReference>
<feature type="region of interest" description="Disordered" evidence="8">
    <location>
        <begin position="1475"/>
        <end position="1598"/>
    </location>
</feature>
<dbReference type="InterPro" id="IPR011006">
    <property type="entry name" value="CheY-like_superfamily"/>
</dbReference>
<feature type="transmembrane region" description="Helical" evidence="9">
    <location>
        <begin position="1049"/>
        <end position="1067"/>
    </location>
</feature>
<keyword evidence="5 9" id="KW-1133">Transmembrane helix</keyword>
<feature type="transmembrane region" description="Helical" evidence="9">
    <location>
        <begin position="995"/>
        <end position="1015"/>
    </location>
</feature>
<dbReference type="Pfam" id="PF00512">
    <property type="entry name" value="HisKA"/>
    <property type="match status" value="1"/>
</dbReference>
<accession>A0A135LAZ4</accession>
<dbReference type="Pfam" id="PF02518">
    <property type="entry name" value="HATPase_c"/>
    <property type="match status" value="1"/>
</dbReference>
<comment type="caution">
    <text evidence="13">The sequence shown here is derived from an EMBL/GenBank/DDBJ whole genome shotgun (WGS) entry which is preliminary data.</text>
</comment>
<dbReference type="CDD" id="cd17546">
    <property type="entry name" value="REC_hyHK_CKI1_RcsC-like"/>
    <property type="match status" value="1"/>
</dbReference>
<dbReference type="InterPro" id="IPR003594">
    <property type="entry name" value="HATPase_dom"/>
</dbReference>
<keyword evidence="6 9" id="KW-0472">Membrane</keyword>